<dbReference type="Proteomes" id="UP001195769">
    <property type="component" value="Unassembled WGS sequence"/>
</dbReference>
<proteinExistence type="predicted"/>
<evidence type="ECO:0000256" key="1">
    <source>
        <dbReference type="SAM" id="MobiDB-lite"/>
    </source>
</evidence>
<dbReference type="GeneID" id="64664315"/>
<evidence type="ECO:0000313" key="3">
    <source>
        <dbReference type="Proteomes" id="UP001195769"/>
    </source>
</evidence>
<keyword evidence="3" id="KW-1185">Reference proteome</keyword>
<protein>
    <submittedName>
        <fullName evidence="2">Uncharacterized protein</fullName>
    </submittedName>
</protein>
<feature type="region of interest" description="Disordered" evidence="1">
    <location>
        <begin position="428"/>
        <end position="461"/>
    </location>
</feature>
<name>A0AAD4HE08_9AGAM</name>
<dbReference type="RefSeq" id="XP_041219726.1">
    <property type="nucleotide sequence ID" value="XM_041370017.1"/>
</dbReference>
<dbReference type="AlphaFoldDB" id="A0AAD4HE08"/>
<accession>A0AAD4HE08</accession>
<sequence length="461" mass="52425">MMTSFVAFIKLRLQSSINSMVKSITSARQRTRAQTAAFLLGTRPDLPSVGASEITRMRAVRHFYERMTQTPSLEELTVQQPCQVQLDKIEFRIPLHTLDRNQSTTYVDRSHSESDCRIDILDSIKATMDVSKTYQHLGWHLSTARRLDPPHRLLTSHDLDSAFKAARTEQGSGRKTKQVFIEILNTARKEKQIRQQAGTSPAGEYKKELATVTSKLRCSDHQLGEDTFCWVDASHPDAPHYPLCTRDLQEWAKYLYETGVPDFVTLPRTPHFNEVRKTRKERTPLSLQRVSTEIISPVIHNHIHLSPTTDEMTSGNSGMLARERGEARMALQPLKRTFALYMESDEESDDDEPPQHIEDVLGTVHSHYPAMNFPQYVEKLMDHGIFYLPTAAHFSVGFYEDKVGMSEGSAYTFQSCVSKFHMKAELAKERRKAKGKKKARAHDGDENEENTPVSNGSQSSI</sequence>
<organism evidence="2 3">
    <name type="scientific">Suillus fuscotomentosus</name>
    <dbReference type="NCBI Taxonomy" id="1912939"/>
    <lineage>
        <taxon>Eukaryota</taxon>
        <taxon>Fungi</taxon>
        <taxon>Dikarya</taxon>
        <taxon>Basidiomycota</taxon>
        <taxon>Agaricomycotina</taxon>
        <taxon>Agaricomycetes</taxon>
        <taxon>Agaricomycetidae</taxon>
        <taxon>Boletales</taxon>
        <taxon>Suillineae</taxon>
        <taxon>Suillaceae</taxon>
        <taxon>Suillus</taxon>
    </lineage>
</organism>
<feature type="compositionally biased region" description="Basic residues" evidence="1">
    <location>
        <begin position="429"/>
        <end position="440"/>
    </location>
</feature>
<feature type="compositionally biased region" description="Polar residues" evidence="1">
    <location>
        <begin position="450"/>
        <end position="461"/>
    </location>
</feature>
<dbReference type="EMBL" id="JABBWK010000084">
    <property type="protein sequence ID" value="KAG1894150.1"/>
    <property type="molecule type" value="Genomic_DNA"/>
</dbReference>
<comment type="caution">
    <text evidence="2">The sequence shown here is derived from an EMBL/GenBank/DDBJ whole genome shotgun (WGS) entry which is preliminary data.</text>
</comment>
<evidence type="ECO:0000313" key="2">
    <source>
        <dbReference type="EMBL" id="KAG1894150.1"/>
    </source>
</evidence>
<gene>
    <name evidence="2" type="ORF">F5891DRAFT_1256347</name>
</gene>
<reference evidence="2" key="1">
    <citation type="journal article" date="2020" name="New Phytol.">
        <title>Comparative genomics reveals dynamic genome evolution in host specialist ectomycorrhizal fungi.</title>
        <authorList>
            <person name="Lofgren L.A."/>
            <person name="Nguyen N.H."/>
            <person name="Vilgalys R."/>
            <person name="Ruytinx J."/>
            <person name="Liao H.L."/>
            <person name="Branco S."/>
            <person name="Kuo A."/>
            <person name="LaButti K."/>
            <person name="Lipzen A."/>
            <person name="Andreopoulos W."/>
            <person name="Pangilinan J."/>
            <person name="Riley R."/>
            <person name="Hundley H."/>
            <person name="Na H."/>
            <person name="Barry K."/>
            <person name="Grigoriev I.V."/>
            <person name="Stajich J.E."/>
            <person name="Kennedy P.G."/>
        </authorList>
    </citation>
    <scope>NUCLEOTIDE SEQUENCE</scope>
    <source>
        <strain evidence="2">FC203</strain>
    </source>
</reference>